<evidence type="ECO:0000313" key="10">
    <source>
        <dbReference type="Proteomes" id="UP001353858"/>
    </source>
</evidence>
<evidence type="ECO:0000256" key="2">
    <source>
        <dbReference type="ARBA" id="ARBA00009183"/>
    </source>
</evidence>
<dbReference type="InterPro" id="IPR020946">
    <property type="entry name" value="Flavin_mOase-like"/>
</dbReference>
<evidence type="ECO:0000256" key="4">
    <source>
        <dbReference type="ARBA" id="ARBA00022827"/>
    </source>
</evidence>
<keyword evidence="5" id="KW-0521">NADP</keyword>
<dbReference type="Gene3D" id="3.50.50.60">
    <property type="entry name" value="FAD/NAD(P)-binding domain"/>
    <property type="match status" value="2"/>
</dbReference>
<dbReference type="PIRSF" id="PIRSF000332">
    <property type="entry name" value="FMO"/>
    <property type="match status" value="1"/>
</dbReference>
<keyword evidence="4 8" id="KW-0274">FAD</keyword>
<comment type="similarity">
    <text evidence="2 8">Belongs to the FMO family.</text>
</comment>
<organism evidence="9 10">
    <name type="scientific">Aquatica leii</name>
    <dbReference type="NCBI Taxonomy" id="1421715"/>
    <lineage>
        <taxon>Eukaryota</taxon>
        <taxon>Metazoa</taxon>
        <taxon>Ecdysozoa</taxon>
        <taxon>Arthropoda</taxon>
        <taxon>Hexapoda</taxon>
        <taxon>Insecta</taxon>
        <taxon>Pterygota</taxon>
        <taxon>Neoptera</taxon>
        <taxon>Endopterygota</taxon>
        <taxon>Coleoptera</taxon>
        <taxon>Polyphaga</taxon>
        <taxon>Elateriformia</taxon>
        <taxon>Elateroidea</taxon>
        <taxon>Lampyridae</taxon>
        <taxon>Luciolinae</taxon>
        <taxon>Aquatica</taxon>
    </lineage>
</organism>
<evidence type="ECO:0000256" key="7">
    <source>
        <dbReference type="ARBA" id="ARBA00023033"/>
    </source>
</evidence>
<evidence type="ECO:0000256" key="3">
    <source>
        <dbReference type="ARBA" id="ARBA00022630"/>
    </source>
</evidence>
<dbReference type="InterPro" id="IPR050346">
    <property type="entry name" value="FMO-like"/>
</dbReference>
<reference evidence="10" key="1">
    <citation type="submission" date="2023-01" db="EMBL/GenBank/DDBJ databases">
        <title>Key to firefly adult light organ development and bioluminescence: homeobox transcription factors regulate luciferase expression and transportation to peroxisome.</title>
        <authorList>
            <person name="Fu X."/>
        </authorList>
    </citation>
    <scope>NUCLEOTIDE SEQUENCE [LARGE SCALE GENOMIC DNA]</scope>
</reference>
<dbReference type="SUPFAM" id="SSF51905">
    <property type="entry name" value="FAD/NAD(P)-binding domain"/>
    <property type="match status" value="2"/>
</dbReference>
<gene>
    <name evidence="9" type="ORF">RN001_000344</name>
</gene>
<dbReference type="GO" id="GO:0050661">
    <property type="term" value="F:NADP binding"/>
    <property type="evidence" value="ECO:0007669"/>
    <property type="project" value="InterPro"/>
</dbReference>
<dbReference type="AlphaFoldDB" id="A0AAN7QLZ7"/>
<evidence type="ECO:0000256" key="8">
    <source>
        <dbReference type="RuleBase" id="RU361177"/>
    </source>
</evidence>
<comment type="caution">
    <text evidence="9">The sequence shown here is derived from an EMBL/GenBank/DDBJ whole genome shotgun (WGS) entry which is preliminary data.</text>
</comment>
<dbReference type="Pfam" id="PF00743">
    <property type="entry name" value="FMO-like"/>
    <property type="match status" value="2"/>
</dbReference>
<dbReference type="EMBL" id="JARPUR010000001">
    <property type="protein sequence ID" value="KAK4884073.1"/>
    <property type="molecule type" value="Genomic_DNA"/>
</dbReference>
<keyword evidence="7 8" id="KW-0503">Monooxygenase</keyword>
<evidence type="ECO:0000256" key="1">
    <source>
        <dbReference type="ARBA" id="ARBA00001974"/>
    </source>
</evidence>
<comment type="cofactor">
    <cofactor evidence="1 8">
        <name>FAD</name>
        <dbReference type="ChEBI" id="CHEBI:57692"/>
    </cofactor>
</comment>
<dbReference type="GO" id="GO:0004499">
    <property type="term" value="F:N,N-dimethylaniline monooxygenase activity"/>
    <property type="evidence" value="ECO:0007669"/>
    <property type="project" value="InterPro"/>
</dbReference>
<dbReference type="EC" id="1.-.-.-" evidence="8"/>
<dbReference type="PANTHER" id="PTHR23023">
    <property type="entry name" value="DIMETHYLANILINE MONOOXYGENASE"/>
    <property type="match status" value="1"/>
</dbReference>
<sequence>MKIAIIGAGVAGVVTLKYALERGHECECFEETGEFGGTWVYTDKTGVDENGMKIYRTMYKDLITNLPKEVMFFLDFPYPEHIKESIITQPQVLQYLTDYVNKFDLEKHIKYHQTVVKVRPHNDDKWTVTTENVINKTQNSKIYESVFVCNGHFRYPKLPNIDSRNLFNGLQMHSSDYRNQNLYKNKRVLVIGASYSGIDVANHIKSVTKKLCLSHWSPTNVKIESVVNKPAVSKMYPQGAVFADGTVEEFDIVIYCTGYEYKFPFLDDSCGITVNDNWVKPLYKHVINIERPTMYFIGIPFLVAAFQCCDIQARFSLAALEKKFVLPQKQHMLKDLNDYEFELKKNNVPNRHTHKIGQRIVSYFAELAEIAAIRPIPNVYAKLYSYVISQFGNQSKNYVILNDEHFIVC</sequence>
<name>A0AAN7QLZ7_9COLE</name>
<keyword evidence="10" id="KW-1185">Reference proteome</keyword>
<evidence type="ECO:0000256" key="6">
    <source>
        <dbReference type="ARBA" id="ARBA00023002"/>
    </source>
</evidence>
<evidence type="ECO:0000256" key="5">
    <source>
        <dbReference type="ARBA" id="ARBA00022857"/>
    </source>
</evidence>
<keyword evidence="6 8" id="KW-0560">Oxidoreductase</keyword>
<proteinExistence type="inferred from homology"/>
<protein>
    <recommendedName>
        <fullName evidence="8">Flavin-containing monooxygenase</fullName>
        <ecNumber evidence="8">1.-.-.-</ecNumber>
    </recommendedName>
</protein>
<dbReference type="InterPro" id="IPR036188">
    <property type="entry name" value="FAD/NAD-bd_sf"/>
</dbReference>
<dbReference type="InterPro" id="IPR000960">
    <property type="entry name" value="Flavin_mOase"/>
</dbReference>
<accession>A0AAN7QLZ7</accession>
<dbReference type="GO" id="GO:0050660">
    <property type="term" value="F:flavin adenine dinucleotide binding"/>
    <property type="evidence" value="ECO:0007669"/>
    <property type="project" value="InterPro"/>
</dbReference>
<keyword evidence="3 8" id="KW-0285">Flavoprotein</keyword>
<dbReference type="FunFam" id="3.50.50.60:FF:000138">
    <property type="entry name" value="Flavin-containing monooxygenase"/>
    <property type="match status" value="1"/>
</dbReference>
<dbReference type="Proteomes" id="UP001353858">
    <property type="component" value="Unassembled WGS sequence"/>
</dbReference>
<evidence type="ECO:0000313" key="9">
    <source>
        <dbReference type="EMBL" id="KAK4884073.1"/>
    </source>
</evidence>
<dbReference type="PRINTS" id="PR00370">
    <property type="entry name" value="FMOXYGENASE"/>
</dbReference>